<dbReference type="Proteomes" id="UP000503820">
    <property type="component" value="Unassembled WGS sequence"/>
</dbReference>
<dbReference type="Gene3D" id="3.40.190.80">
    <property type="match status" value="1"/>
</dbReference>
<evidence type="ECO:0000256" key="7">
    <source>
        <dbReference type="RuleBase" id="RU364068"/>
    </source>
</evidence>
<dbReference type="PROSITE" id="PS00629">
    <property type="entry name" value="IMP_1"/>
    <property type="match status" value="1"/>
</dbReference>
<dbReference type="CDD" id="cd01639">
    <property type="entry name" value="IMPase"/>
    <property type="match status" value="1"/>
</dbReference>
<reference evidence="8 9" key="1">
    <citation type="submission" date="2020-05" db="EMBL/GenBank/DDBJ databases">
        <title>Draft genome sequence of Desulfovibrio psychrotolerans JS1T.</title>
        <authorList>
            <person name="Ueno A."/>
            <person name="Tamazawa S."/>
            <person name="Tamamura S."/>
            <person name="Murakami T."/>
            <person name="Kiyama T."/>
            <person name="Inomata H."/>
            <person name="Amano Y."/>
            <person name="Miyakawa K."/>
            <person name="Tamaki H."/>
            <person name="Naganuma T."/>
            <person name="Kaneko K."/>
        </authorList>
    </citation>
    <scope>NUCLEOTIDE SEQUENCE [LARGE SCALE GENOMIC DNA]</scope>
    <source>
        <strain evidence="8 9">JS1</strain>
    </source>
</reference>
<dbReference type="PANTHER" id="PTHR20854:SF4">
    <property type="entry name" value="INOSITOL-1-MONOPHOSPHATASE-RELATED"/>
    <property type="match status" value="1"/>
</dbReference>
<dbReference type="Gene3D" id="3.30.540.10">
    <property type="entry name" value="Fructose-1,6-Bisphosphatase, subunit A, domain 1"/>
    <property type="match status" value="1"/>
</dbReference>
<dbReference type="InterPro" id="IPR020583">
    <property type="entry name" value="Inositol_monoP_metal-BS"/>
</dbReference>
<comment type="cofactor">
    <cofactor evidence="2 6 7">
        <name>Mg(2+)</name>
        <dbReference type="ChEBI" id="CHEBI:18420"/>
    </cofactor>
</comment>
<dbReference type="GO" id="GO:0006020">
    <property type="term" value="P:inositol metabolic process"/>
    <property type="evidence" value="ECO:0007669"/>
    <property type="project" value="TreeGrafter"/>
</dbReference>
<dbReference type="EMBL" id="BLVP01000001">
    <property type="protein sequence ID" value="GFM35502.1"/>
    <property type="molecule type" value="Genomic_DNA"/>
</dbReference>
<name>A0A7J0BQQ4_9BACT</name>
<dbReference type="InterPro" id="IPR000760">
    <property type="entry name" value="Inositol_monophosphatase-like"/>
</dbReference>
<evidence type="ECO:0000256" key="5">
    <source>
        <dbReference type="ARBA" id="ARBA00022842"/>
    </source>
</evidence>
<comment type="catalytic activity">
    <reaction evidence="1 7">
        <text>a myo-inositol phosphate + H2O = myo-inositol + phosphate</text>
        <dbReference type="Rhea" id="RHEA:24056"/>
        <dbReference type="ChEBI" id="CHEBI:15377"/>
        <dbReference type="ChEBI" id="CHEBI:17268"/>
        <dbReference type="ChEBI" id="CHEBI:43474"/>
        <dbReference type="ChEBI" id="CHEBI:84139"/>
        <dbReference type="EC" id="3.1.3.25"/>
    </reaction>
</comment>
<comment type="caution">
    <text evidence="8">The sequence shown here is derived from an EMBL/GenBank/DDBJ whole genome shotgun (WGS) entry which is preliminary data.</text>
</comment>
<dbReference type="SUPFAM" id="SSF56655">
    <property type="entry name" value="Carbohydrate phosphatase"/>
    <property type="match status" value="1"/>
</dbReference>
<comment type="similarity">
    <text evidence="7">Belongs to the inositol monophosphatase superfamily.</text>
</comment>
<dbReference type="PRINTS" id="PR00377">
    <property type="entry name" value="IMPHPHTASES"/>
</dbReference>
<keyword evidence="9" id="KW-1185">Reference proteome</keyword>
<dbReference type="GO" id="GO:0008934">
    <property type="term" value="F:inositol monophosphate 1-phosphatase activity"/>
    <property type="evidence" value="ECO:0007669"/>
    <property type="project" value="InterPro"/>
</dbReference>
<proteinExistence type="inferred from homology"/>
<keyword evidence="4 7" id="KW-0378">Hydrolase</keyword>
<feature type="binding site" evidence="6">
    <location>
        <position position="213"/>
    </location>
    <ligand>
        <name>Mg(2+)</name>
        <dbReference type="ChEBI" id="CHEBI:18420"/>
        <label>1</label>
        <note>catalytic</note>
    </ligand>
</feature>
<evidence type="ECO:0000256" key="1">
    <source>
        <dbReference type="ARBA" id="ARBA00001033"/>
    </source>
</evidence>
<dbReference type="FunFam" id="3.30.540.10:FF:000003">
    <property type="entry name" value="Inositol-1-monophosphatase"/>
    <property type="match status" value="1"/>
</dbReference>
<dbReference type="PRINTS" id="PR01959">
    <property type="entry name" value="SBIMPHPHTASE"/>
</dbReference>
<evidence type="ECO:0000313" key="9">
    <source>
        <dbReference type="Proteomes" id="UP000503820"/>
    </source>
</evidence>
<keyword evidence="5 6" id="KW-0460">Magnesium</keyword>
<feature type="binding site" evidence="6">
    <location>
        <position position="69"/>
    </location>
    <ligand>
        <name>Mg(2+)</name>
        <dbReference type="ChEBI" id="CHEBI:18420"/>
        <label>1</label>
        <note>catalytic</note>
    </ligand>
</feature>
<keyword evidence="3 6" id="KW-0479">Metal-binding</keyword>
<dbReference type="PANTHER" id="PTHR20854">
    <property type="entry name" value="INOSITOL MONOPHOSPHATASE"/>
    <property type="match status" value="1"/>
</dbReference>
<protein>
    <recommendedName>
        <fullName evidence="7">Inositol-1-monophosphatase</fullName>
        <ecNumber evidence="7">3.1.3.25</ecNumber>
    </recommendedName>
</protein>
<dbReference type="InterPro" id="IPR033942">
    <property type="entry name" value="IMPase"/>
</dbReference>
<evidence type="ECO:0000256" key="2">
    <source>
        <dbReference type="ARBA" id="ARBA00001946"/>
    </source>
</evidence>
<dbReference type="AlphaFoldDB" id="A0A7J0BQQ4"/>
<evidence type="ECO:0000256" key="6">
    <source>
        <dbReference type="PIRSR" id="PIRSR600760-2"/>
    </source>
</evidence>
<organism evidence="8 9">
    <name type="scientific">Desulfovibrio psychrotolerans</name>
    <dbReference type="NCBI Taxonomy" id="415242"/>
    <lineage>
        <taxon>Bacteria</taxon>
        <taxon>Pseudomonadati</taxon>
        <taxon>Thermodesulfobacteriota</taxon>
        <taxon>Desulfovibrionia</taxon>
        <taxon>Desulfovibrionales</taxon>
        <taxon>Desulfovibrionaceae</taxon>
        <taxon>Desulfovibrio</taxon>
    </lineage>
</organism>
<dbReference type="Pfam" id="PF00459">
    <property type="entry name" value="Inositol_P"/>
    <property type="match status" value="1"/>
</dbReference>
<dbReference type="GO" id="GO:0007165">
    <property type="term" value="P:signal transduction"/>
    <property type="evidence" value="ECO:0007669"/>
    <property type="project" value="TreeGrafter"/>
</dbReference>
<evidence type="ECO:0000256" key="4">
    <source>
        <dbReference type="ARBA" id="ARBA00022801"/>
    </source>
</evidence>
<dbReference type="InterPro" id="IPR022337">
    <property type="entry name" value="Inositol_monophosphatase_SuhB"/>
</dbReference>
<feature type="binding site" evidence="6">
    <location>
        <position position="85"/>
    </location>
    <ligand>
        <name>Mg(2+)</name>
        <dbReference type="ChEBI" id="CHEBI:18420"/>
        <label>1</label>
        <note>catalytic</note>
    </ligand>
</feature>
<dbReference type="RefSeq" id="WP_174408219.1">
    <property type="nucleotide sequence ID" value="NZ_BLVP01000001.1"/>
</dbReference>
<gene>
    <name evidence="8" type="primary">suhB</name>
    <name evidence="8" type="ORF">DSM19430T_01860</name>
</gene>
<feature type="binding site" evidence="6">
    <location>
        <position position="88"/>
    </location>
    <ligand>
        <name>Mg(2+)</name>
        <dbReference type="ChEBI" id="CHEBI:18420"/>
        <label>1</label>
        <note>catalytic</note>
    </ligand>
</feature>
<dbReference type="EC" id="3.1.3.25" evidence="7"/>
<sequence length="261" mass="28289">MTFVPADILDETLAVVREAGAIILEQWDRPSSITLKGRIDLVTETDVAVEEFLKQKLRGVLPEAGFMAEESAGDAPLGELTWIIDPVDGTTNFAHRIPLVATSVGLWHCGKMVMGVVNAPVLRECFHAVRGGGAFVNGRSIRVSGTSVLEHALVATGFPYTIREDVEEVLHWLSRSLVTTRGVRRGGSAAIDLAFVAAGRYDAYYEIGLRPWDTSAGWLLVEEAGGRMTQLDTNESFNLFARGVLASNGPLHDPLYALLKG</sequence>
<dbReference type="GO" id="GO:0046872">
    <property type="term" value="F:metal ion binding"/>
    <property type="evidence" value="ECO:0007669"/>
    <property type="project" value="UniProtKB-KW"/>
</dbReference>
<evidence type="ECO:0000313" key="8">
    <source>
        <dbReference type="EMBL" id="GFM35502.1"/>
    </source>
</evidence>
<evidence type="ECO:0000256" key="3">
    <source>
        <dbReference type="ARBA" id="ARBA00022723"/>
    </source>
</evidence>
<accession>A0A7J0BQQ4</accession>